<protein>
    <submittedName>
        <fullName evidence="1">(rape) hypothetical protein</fullName>
    </submittedName>
</protein>
<reference evidence="1" key="1">
    <citation type="submission" date="2021-01" db="EMBL/GenBank/DDBJ databases">
        <authorList>
            <consortium name="Genoscope - CEA"/>
            <person name="William W."/>
        </authorList>
    </citation>
    <scope>NUCLEOTIDE SEQUENCE</scope>
</reference>
<organism evidence="1">
    <name type="scientific">Brassica napus</name>
    <name type="common">Rape</name>
    <dbReference type="NCBI Taxonomy" id="3708"/>
    <lineage>
        <taxon>Eukaryota</taxon>
        <taxon>Viridiplantae</taxon>
        <taxon>Streptophyta</taxon>
        <taxon>Embryophyta</taxon>
        <taxon>Tracheophyta</taxon>
        <taxon>Spermatophyta</taxon>
        <taxon>Magnoliopsida</taxon>
        <taxon>eudicotyledons</taxon>
        <taxon>Gunneridae</taxon>
        <taxon>Pentapetalae</taxon>
        <taxon>rosids</taxon>
        <taxon>malvids</taxon>
        <taxon>Brassicales</taxon>
        <taxon>Brassicaceae</taxon>
        <taxon>Brassiceae</taxon>
        <taxon>Brassica</taxon>
    </lineage>
</organism>
<evidence type="ECO:0000313" key="1">
    <source>
        <dbReference type="EMBL" id="CAF1931577.1"/>
    </source>
</evidence>
<dbReference type="Proteomes" id="UP001295469">
    <property type="component" value="Chromosome C05"/>
</dbReference>
<dbReference type="EMBL" id="HG994369">
    <property type="protein sequence ID" value="CAF1931577.1"/>
    <property type="molecule type" value="Genomic_DNA"/>
</dbReference>
<name>A0A816L753_BRANA</name>
<dbReference type="AlphaFoldDB" id="A0A816L753"/>
<accession>A0A816L753</accession>
<proteinExistence type="predicted"/>
<gene>
    <name evidence="1" type="ORF">DARMORV10_C05P42170.1</name>
</gene>
<sequence length="144" mass="15909">MDSMQPRRETSLLRFRKKTNFSSTPLKTEAKEGESLSLFPVDLLEETARLPLSVARRRNGSLSLRGSSTNRRFSFSWWLLDDTTTDLSLGGCPRALNLSLSVGLLDGEGPLSPCGSSRIERFDDVSRWLSSTATVLSAGGSPRW</sequence>